<dbReference type="RefSeq" id="WP_345433365.1">
    <property type="nucleotide sequence ID" value="NZ_BAABHK010000007.1"/>
</dbReference>
<keyword evidence="3" id="KW-1185">Reference proteome</keyword>
<name>A0ABP8UEP7_9ACTN</name>
<comment type="caution">
    <text evidence="2">The sequence shown here is derived from an EMBL/GenBank/DDBJ whole genome shotgun (WGS) entry which is preliminary data.</text>
</comment>
<dbReference type="EMBL" id="BAABHK010000007">
    <property type="protein sequence ID" value="GAA4629303.1"/>
    <property type="molecule type" value="Genomic_DNA"/>
</dbReference>
<evidence type="ECO:0000313" key="2">
    <source>
        <dbReference type="EMBL" id="GAA4629303.1"/>
    </source>
</evidence>
<protein>
    <recommendedName>
        <fullName evidence="4">Secreted protein</fullName>
    </recommendedName>
</protein>
<feature type="chain" id="PRO_5046890915" description="Secreted protein" evidence="1">
    <location>
        <begin position="32"/>
        <end position="138"/>
    </location>
</feature>
<organism evidence="2 3">
    <name type="scientific">Actinoallomurus vinaceus</name>
    <dbReference type="NCBI Taxonomy" id="1080074"/>
    <lineage>
        <taxon>Bacteria</taxon>
        <taxon>Bacillati</taxon>
        <taxon>Actinomycetota</taxon>
        <taxon>Actinomycetes</taxon>
        <taxon>Streptosporangiales</taxon>
        <taxon>Thermomonosporaceae</taxon>
        <taxon>Actinoallomurus</taxon>
    </lineage>
</organism>
<dbReference type="Proteomes" id="UP001501442">
    <property type="component" value="Unassembled WGS sequence"/>
</dbReference>
<evidence type="ECO:0000313" key="3">
    <source>
        <dbReference type="Proteomes" id="UP001501442"/>
    </source>
</evidence>
<evidence type="ECO:0008006" key="4">
    <source>
        <dbReference type="Google" id="ProtNLM"/>
    </source>
</evidence>
<feature type="signal peptide" evidence="1">
    <location>
        <begin position="1"/>
        <end position="31"/>
    </location>
</feature>
<keyword evidence="1" id="KW-0732">Signal</keyword>
<proteinExistence type="predicted"/>
<gene>
    <name evidence="2" type="ORF">GCM10023196_049480</name>
</gene>
<sequence length="138" mass="13690">MNSRLRLQLAATVIATTAAGLAVVTTSAANAETGCKSGSVVSGPAHGWYLQICKTPYNGTTDKFSWTARNTDSGAAAATVSYTVQCTGGTSGFAAVAPPGPASWGGWYSPACAFHAELNVGGAPGPGGAPIILNLSAD</sequence>
<reference evidence="3" key="1">
    <citation type="journal article" date="2019" name="Int. J. Syst. Evol. Microbiol.">
        <title>The Global Catalogue of Microorganisms (GCM) 10K type strain sequencing project: providing services to taxonomists for standard genome sequencing and annotation.</title>
        <authorList>
            <consortium name="The Broad Institute Genomics Platform"/>
            <consortium name="The Broad Institute Genome Sequencing Center for Infectious Disease"/>
            <person name="Wu L."/>
            <person name="Ma J."/>
        </authorList>
    </citation>
    <scope>NUCLEOTIDE SEQUENCE [LARGE SCALE GENOMIC DNA]</scope>
    <source>
        <strain evidence="3">JCM 17939</strain>
    </source>
</reference>
<evidence type="ECO:0000256" key="1">
    <source>
        <dbReference type="SAM" id="SignalP"/>
    </source>
</evidence>
<accession>A0ABP8UEP7</accession>